<evidence type="ECO:0000256" key="1">
    <source>
        <dbReference type="SAM" id="Phobius"/>
    </source>
</evidence>
<feature type="transmembrane region" description="Helical" evidence="1">
    <location>
        <begin position="49"/>
        <end position="67"/>
    </location>
</feature>
<comment type="caution">
    <text evidence="5">The sequence shown here is derived from an EMBL/GenBank/DDBJ whole genome shotgun (WGS) entry which is preliminary data.</text>
</comment>
<evidence type="ECO:0000313" key="5">
    <source>
        <dbReference type="EMBL" id="RNI28797.1"/>
    </source>
</evidence>
<keyword evidence="1" id="KW-1133">Transmembrane helix</keyword>
<dbReference type="Proteomes" id="UP000272117">
    <property type="component" value="Unassembled WGS sequence"/>
</dbReference>
<dbReference type="InterPro" id="IPR044023">
    <property type="entry name" value="Ig_7"/>
</dbReference>
<feature type="domain" description="YDG" evidence="2">
    <location>
        <begin position="522"/>
        <end position="591"/>
    </location>
</feature>
<dbReference type="Pfam" id="PF18962">
    <property type="entry name" value="Por_Secre_tail"/>
    <property type="match status" value="1"/>
</dbReference>
<keyword evidence="1" id="KW-0472">Membrane</keyword>
<evidence type="ECO:0000259" key="4">
    <source>
        <dbReference type="Pfam" id="PF19081"/>
    </source>
</evidence>
<dbReference type="InterPro" id="IPR041248">
    <property type="entry name" value="YDG"/>
</dbReference>
<organism evidence="5 6">
    <name type="scientific">Rufibacter latericius</name>
    <dbReference type="NCBI Taxonomy" id="2487040"/>
    <lineage>
        <taxon>Bacteria</taxon>
        <taxon>Pseudomonadati</taxon>
        <taxon>Bacteroidota</taxon>
        <taxon>Cytophagia</taxon>
        <taxon>Cytophagales</taxon>
        <taxon>Hymenobacteraceae</taxon>
        <taxon>Rufibacter</taxon>
    </lineage>
</organism>
<gene>
    <name evidence="5" type="ORF">EFB08_09220</name>
</gene>
<dbReference type="InterPro" id="IPR013783">
    <property type="entry name" value="Ig-like_fold"/>
</dbReference>
<dbReference type="EMBL" id="RJJD01000004">
    <property type="protein sequence ID" value="RNI28797.1"/>
    <property type="molecule type" value="Genomic_DNA"/>
</dbReference>
<reference evidence="5 6" key="1">
    <citation type="submission" date="2018-11" db="EMBL/GenBank/DDBJ databases">
        <title>Rufibacter latericius sp. nov., isolated from water in Baiyang Lake.</title>
        <authorList>
            <person name="Yang Y."/>
        </authorList>
    </citation>
    <scope>NUCLEOTIDE SEQUENCE [LARGE SCALE GENOMIC DNA]</scope>
    <source>
        <strain evidence="5 6">R-22-1c-1</strain>
    </source>
</reference>
<dbReference type="RefSeq" id="WP_123126652.1">
    <property type="nucleotide sequence ID" value="NZ_RJJD01000004.1"/>
</dbReference>
<evidence type="ECO:0000259" key="3">
    <source>
        <dbReference type="Pfam" id="PF18962"/>
    </source>
</evidence>
<keyword evidence="1" id="KW-0812">Transmembrane</keyword>
<name>A0A3M9MUF0_9BACT</name>
<keyword evidence="6" id="KW-1185">Reference proteome</keyword>
<feature type="domain" description="YDG" evidence="2">
    <location>
        <begin position="428"/>
        <end position="506"/>
    </location>
</feature>
<feature type="domain" description="YDG" evidence="2">
    <location>
        <begin position="341"/>
        <end position="417"/>
    </location>
</feature>
<protein>
    <submittedName>
        <fullName evidence="5">T9SS C-terminal target domain-containing protein</fullName>
    </submittedName>
</protein>
<feature type="domain" description="Secretion system C-terminal sorting" evidence="3">
    <location>
        <begin position="713"/>
        <end position="785"/>
    </location>
</feature>
<dbReference type="Pfam" id="PF18657">
    <property type="entry name" value="YDG"/>
    <property type="match status" value="4"/>
</dbReference>
<dbReference type="InterPro" id="IPR026444">
    <property type="entry name" value="Secre_tail"/>
</dbReference>
<dbReference type="Pfam" id="PF19081">
    <property type="entry name" value="Ig_7"/>
    <property type="match status" value="1"/>
</dbReference>
<dbReference type="Gene3D" id="2.60.40.10">
    <property type="entry name" value="Immunoglobulins"/>
    <property type="match status" value="1"/>
</dbReference>
<dbReference type="OrthoDB" id="621707at2"/>
<feature type="domain" description="Ig-like" evidence="4">
    <location>
        <begin position="189"/>
        <end position="255"/>
    </location>
</feature>
<evidence type="ECO:0000259" key="2">
    <source>
        <dbReference type="Pfam" id="PF18657"/>
    </source>
</evidence>
<feature type="domain" description="YDG" evidence="2">
    <location>
        <begin position="257"/>
        <end position="334"/>
    </location>
</feature>
<evidence type="ECO:0000313" key="6">
    <source>
        <dbReference type="Proteomes" id="UP000272117"/>
    </source>
</evidence>
<accession>A0A3M9MUF0</accession>
<sequence>MKNVYLFNEGGLGSKCFSEKEVVYSSNLRVISRILCENIFIKNSFYKKISLVVLLITFLSLVGTSFVKAQNVTFTPAGSFCVGSSITVSITNAQSGERVHTVEVYSGNSQNPQRQFVERLGTITTTNASNNAGTRTFILTSASIGGGRFIRVEAGNRIAFSAASFTVNPPANAPLNPVNKSFTYGDDEPDRTLSVTVPSGQIVKWYTTSTGGTSITTGLSYTPTTPVDFGTYTYYAETENSNGCASARTPVILTIRQKKLTIINAVAASKTYDKTAATTITGSLDGIESGDEGNVSLSGLGVFADVVVGSNIAVTSESVLTGPRAFNYFIDQPTGLTAAITHRPLNVAAVGVDKVYNANTDATVTYTSDKIISDIVQPAFTTATFVDKNVGPNKRITVTGITIDGADAGNYTLVNTTAEAFAEIRVRSLPVTGVTIDNKVYDGTIVANPGGAPSVRSGVLGEDEVTLNTNAVVATFLNKNVGNNKPVTVAGYTISGIDARNYDIAQPVNQVANITELEIKGTFKAEDKIADGTNTATVVENSRQLIGHIVTDDVYLVGGTATFATSAAGEQTVTLTGATLAGNDAPNYILDPLIQTTASITGPLPVVLVSFTGKQTSNASVLLSWATASEKDNDFFQVERSQDGKSFGTIGKVEGNGTTNVVQEYSFTDASAPAGTVYYRLKQVDFDSKFEYSKVIAVKASEKAADQVSLEAYPNPTLGKVYVRSMEVNGQAAVILVHSSGKVVSRTQVQVEAGKPITLDLANHTPGVYYLQVQTSTGKSTTRIVKQ</sequence>
<dbReference type="AlphaFoldDB" id="A0A3M9MUF0"/>
<dbReference type="NCBIfam" id="TIGR04183">
    <property type="entry name" value="Por_Secre_tail"/>
    <property type="match status" value="1"/>
</dbReference>
<proteinExistence type="predicted"/>